<proteinExistence type="predicted"/>
<reference evidence="3" key="1">
    <citation type="journal article" date="2018" name="DNA Res.">
        <title>Multiple hybrid de novo genome assembly of finger millet, an orphan allotetraploid crop.</title>
        <authorList>
            <person name="Hatakeyama M."/>
            <person name="Aluri S."/>
            <person name="Balachadran M.T."/>
            <person name="Sivarajan S.R."/>
            <person name="Patrignani A."/>
            <person name="Gruter S."/>
            <person name="Poveda L."/>
            <person name="Shimizu-Inatsugi R."/>
            <person name="Baeten J."/>
            <person name="Francoijs K.J."/>
            <person name="Nataraja K.N."/>
            <person name="Reddy Y.A.N."/>
            <person name="Phadnis S."/>
            <person name="Ravikumar R.L."/>
            <person name="Schlapbach R."/>
            <person name="Sreeman S.M."/>
            <person name="Shimizu K.K."/>
        </authorList>
    </citation>
    <scope>NUCLEOTIDE SEQUENCE</scope>
</reference>
<dbReference type="AlphaFoldDB" id="A0AAV5DNC2"/>
<reference evidence="3" key="2">
    <citation type="submission" date="2021-12" db="EMBL/GenBank/DDBJ databases">
        <title>Resequencing data analysis of finger millet.</title>
        <authorList>
            <person name="Hatakeyama M."/>
            <person name="Aluri S."/>
            <person name="Balachadran M.T."/>
            <person name="Sivarajan S.R."/>
            <person name="Poveda L."/>
            <person name="Shimizu-Inatsugi R."/>
            <person name="Schlapbach R."/>
            <person name="Sreeman S.M."/>
            <person name="Shimizu K.K."/>
        </authorList>
    </citation>
    <scope>NUCLEOTIDE SEQUENCE</scope>
</reference>
<dbReference type="InterPro" id="IPR025315">
    <property type="entry name" value="DUF4220"/>
</dbReference>
<dbReference type="Proteomes" id="UP001054889">
    <property type="component" value="Unassembled WGS sequence"/>
</dbReference>
<feature type="domain" description="DUF4220" evidence="2">
    <location>
        <begin position="32"/>
        <end position="90"/>
    </location>
</feature>
<evidence type="ECO:0000259" key="2">
    <source>
        <dbReference type="Pfam" id="PF13968"/>
    </source>
</evidence>
<dbReference type="EMBL" id="BQKI01000023">
    <property type="protein sequence ID" value="GJN12463.1"/>
    <property type="molecule type" value="Genomic_DNA"/>
</dbReference>
<keyword evidence="1" id="KW-1133">Transmembrane helix</keyword>
<keyword evidence="1" id="KW-0812">Transmembrane</keyword>
<dbReference type="Pfam" id="PF13968">
    <property type="entry name" value="DUF4220"/>
    <property type="match status" value="1"/>
</dbReference>
<comment type="caution">
    <text evidence="3">The sequence shown here is derived from an EMBL/GenBank/DDBJ whole genome shotgun (WGS) entry which is preliminary data.</text>
</comment>
<keyword evidence="1" id="KW-0472">Membrane</keyword>
<sequence length="97" mass="10723">MVLISFTLQVFLFFTGVLRPRSANSFLRFSTWIGYLGADWVAVYILGFLSRQVRAPTKDGQGTSDPLLTFIWAPFLLVHLGGQDTITAFATGTVTYG</sequence>
<protein>
    <recommendedName>
        <fullName evidence="2">DUF4220 domain-containing protein</fullName>
    </recommendedName>
</protein>
<evidence type="ECO:0000256" key="1">
    <source>
        <dbReference type="SAM" id="Phobius"/>
    </source>
</evidence>
<organism evidence="3 4">
    <name type="scientific">Eleusine coracana subsp. coracana</name>
    <dbReference type="NCBI Taxonomy" id="191504"/>
    <lineage>
        <taxon>Eukaryota</taxon>
        <taxon>Viridiplantae</taxon>
        <taxon>Streptophyta</taxon>
        <taxon>Embryophyta</taxon>
        <taxon>Tracheophyta</taxon>
        <taxon>Spermatophyta</taxon>
        <taxon>Magnoliopsida</taxon>
        <taxon>Liliopsida</taxon>
        <taxon>Poales</taxon>
        <taxon>Poaceae</taxon>
        <taxon>PACMAD clade</taxon>
        <taxon>Chloridoideae</taxon>
        <taxon>Cynodonteae</taxon>
        <taxon>Eleusininae</taxon>
        <taxon>Eleusine</taxon>
    </lineage>
</organism>
<gene>
    <name evidence="3" type="primary">ga30742</name>
    <name evidence="3" type="ORF">PR202_ga30742</name>
</gene>
<feature type="transmembrane region" description="Helical" evidence="1">
    <location>
        <begin position="32"/>
        <end position="49"/>
    </location>
</feature>
<name>A0AAV5DNC2_ELECO</name>
<evidence type="ECO:0000313" key="4">
    <source>
        <dbReference type="Proteomes" id="UP001054889"/>
    </source>
</evidence>
<dbReference type="PANTHER" id="PTHR31325">
    <property type="entry name" value="OS01G0798800 PROTEIN-RELATED"/>
    <property type="match status" value="1"/>
</dbReference>
<keyword evidence="4" id="KW-1185">Reference proteome</keyword>
<accession>A0AAV5DNC2</accession>
<evidence type="ECO:0000313" key="3">
    <source>
        <dbReference type="EMBL" id="GJN12463.1"/>
    </source>
</evidence>